<feature type="non-terminal residue" evidence="2">
    <location>
        <position position="111"/>
    </location>
</feature>
<keyword evidence="1" id="KW-0964">Secreted</keyword>
<comment type="caution">
    <text evidence="2">The sequence shown here is derived from an EMBL/GenBank/DDBJ whole genome shotgun (WGS) entry which is preliminary data.</text>
</comment>
<sequence>MTRLHFFLHDALSGENPSAIMIDRPNIKQASSFGFSSLFAIDWKRSRALCIIHGRFNGSSFSLFLRNSSSDIVRELAIVGKRGAFRMARGFALTQLNFVNMTTGNVVLECN</sequence>
<keyword evidence="1" id="KW-0052">Apoplast</keyword>
<organism evidence="2 3">
    <name type="scientific">Gossypium gossypioides</name>
    <name type="common">Mexican cotton</name>
    <name type="synonym">Selera gossypioides</name>
    <dbReference type="NCBI Taxonomy" id="34282"/>
    <lineage>
        <taxon>Eukaryota</taxon>
        <taxon>Viridiplantae</taxon>
        <taxon>Streptophyta</taxon>
        <taxon>Embryophyta</taxon>
        <taxon>Tracheophyta</taxon>
        <taxon>Spermatophyta</taxon>
        <taxon>Magnoliopsida</taxon>
        <taxon>eudicotyledons</taxon>
        <taxon>Gunneridae</taxon>
        <taxon>Pentapetalae</taxon>
        <taxon>rosids</taxon>
        <taxon>malvids</taxon>
        <taxon>Malvales</taxon>
        <taxon>Malvaceae</taxon>
        <taxon>Malvoideae</taxon>
        <taxon>Gossypium</taxon>
    </lineage>
</organism>
<evidence type="ECO:0000256" key="1">
    <source>
        <dbReference type="RuleBase" id="RU363099"/>
    </source>
</evidence>
<dbReference type="EMBL" id="JABEZY010257553">
    <property type="protein sequence ID" value="MBA0753698.1"/>
    <property type="molecule type" value="Genomic_DNA"/>
</dbReference>
<dbReference type="Proteomes" id="UP000593579">
    <property type="component" value="Unassembled WGS sequence"/>
</dbReference>
<dbReference type="OrthoDB" id="1862428at2759"/>
<dbReference type="GO" id="GO:0048046">
    <property type="term" value="C:apoplast"/>
    <property type="evidence" value="ECO:0007669"/>
    <property type="project" value="UniProtKB-SubCell"/>
</dbReference>
<evidence type="ECO:0000313" key="2">
    <source>
        <dbReference type="EMBL" id="MBA0753698.1"/>
    </source>
</evidence>
<dbReference type="AlphaFoldDB" id="A0A7J9CZB8"/>
<comment type="subunit">
    <text evidence="1">Homodimer.</text>
</comment>
<reference evidence="2 3" key="1">
    <citation type="journal article" date="2019" name="Genome Biol. Evol.">
        <title>Insights into the evolution of the New World diploid cottons (Gossypium, subgenus Houzingenia) based on genome sequencing.</title>
        <authorList>
            <person name="Grover C.E."/>
            <person name="Arick M.A. 2nd"/>
            <person name="Thrash A."/>
            <person name="Conover J.L."/>
            <person name="Sanders W.S."/>
            <person name="Peterson D.G."/>
            <person name="Frelichowski J.E."/>
            <person name="Scheffler J.A."/>
            <person name="Scheffler B.E."/>
            <person name="Wendel J.F."/>
        </authorList>
    </citation>
    <scope>NUCLEOTIDE SEQUENCE [LARGE SCALE GENOMIC DNA]</scope>
    <source>
        <strain evidence="2">5</strain>
        <tissue evidence="2">Leaf</tissue>
    </source>
</reference>
<accession>A0A7J9CZB8</accession>
<dbReference type="PANTHER" id="PTHR21495">
    <property type="entry name" value="NUCLEOPORIN-RELATED"/>
    <property type="match status" value="1"/>
</dbReference>
<dbReference type="InterPro" id="IPR004265">
    <property type="entry name" value="Dirigent"/>
</dbReference>
<dbReference type="Pfam" id="PF03018">
    <property type="entry name" value="Dirigent"/>
    <property type="match status" value="1"/>
</dbReference>
<comment type="similarity">
    <text evidence="1">Belongs to the plant dirigent protein family.</text>
</comment>
<comment type="subcellular location">
    <subcellularLocation>
        <location evidence="1">Secreted</location>
        <location evidence="1">Extracellular space</location>
        <location evidence="1">Apoplast</location>
    </subcellularLocation>
</comment>
<comment type="function">
    <text evidence="1">Dirigent proteins impart stereoselectivity on the phenoxy radical-coupling reaction, yielding optically active lignans from two molecules of coniferyl alcohol in the biosynthesis of lignans, flavonolignans, and alkaloids and thus plays a central role in plant secondary metabolism.</text>
</comment>
<protein>
    <recommendedName>
        <fullName evidence="1">Dirigent protein</fullName>
    </recommendedName>
</protein>
<evidence type="ECO:0000313" key="3">
    <source>
        <dbReference type="Proteomes" id="UP000593579"/>
    </source>
</evidence>
<proteinExistence type="inferred from homology"/>
<keyword evidence="3" id="KW-1185">Reference proteome</keyword>
<name>A0A7J9CZB8_GOSGO</name>
<gene>
    <name evidence="2" type="ORF">Gogos_020371</name>
</gene>